<gene>
    <name evidence="2" type="ORF">DL346_11610</name>
</gene>
<dbReference type="CDD" id="cd07263">
    <property type="entry name" value="VOC_like"/>
    <property type="match status" value="1"/>
</dbReference>
<dbReference type="RefSeq" id="WP_112882288.1">
    <property type="nucleotide sequence ID" value="NZ_QLUW01000002.1"/>
</dbReference>
<reference evidence="2 3" key="1">
    <citation type="submission" date="2018-06" db="EMBL/GenBank/DDBJ databases">
        <title>Paenibacillus montanisoli sp. nov., isolated from mountain area soil.</title>
        <authorList>
            <person name="Wu M."/>
        </authorList>
    </citation>
    <scope>NUCLEOTIDE SEQUENCE [LARGE SCALE GENOMIC DNA]</scope>
    <source>
        <strain evidence="2 3">RA17</strain>
    </source>
</reference>
<dbReference type="Gene3D" id="3.10.180.10">
    <property type="entry name" value="2,3-Dihydroxybiphenyl 1,2-Dioxygenase, domain 1"/>
    <property type="match status" value="1"/>
</dbReference>
<dbReference type="PANTHER" id="PTHR36437">
    <property type="entry name" value="GLYOXALASE/BLEOMYCIN RESISTANCE PROTEIN/DIOXYGENASE"/>
    <property type="match status" value="1"/>
</dbReference>
<organism evidence="2 3">
    <name type="scientific">Paenibacillus montanisoli</name>
    <dbReference type="NCBI Taxonomy" id="2081970"/>
    <lineage>
        <taxon>Bacteria</taxon>
        <taxon>Bacillati</taxon>
        <taxon>Bacillota</taxon>
        <taxon>Bacilli</taxon>
        <taxon>Bacillales</taxon>
        <taxon>Paenibacillaceae</taxon>
        <taxon>Paenibacillus</taxon>
    </lineage>
</organism>
<dbReference type="InterPro" id="IPR004360">
    <property type="entry name" value="Glyas_Fos-R_dOase_dom"/>
</dbReference>
<dbReference type="Proteomes" id="UP000249260">
    <property type="component" value="Unassembled WGS sequence"/>
</dbReference>
<dbReference type="EMBL" id="QLUW01000002">
    <property type="protein sequence ID" value="RAP76064.1"/>
    <property type="molecule type" value="Genomic_DNA"/>
</dbReference>
<feature type="domain" description="VOC" evidence="1">
    <location>
        <begin position="4"/>
        <end position="120"/>
    </location>
</feature>
<dbReference type="AlphaFoldDB" id="A0A328U7J3"/>
<dbReference type="InterPro" id="IPR037523">
    <property type="entry name" value="VOC_core"/>
</dbReference>
<comment type="caution">
    <text evidence="2">The sequence shown here is derived from an EMBL/GenBank/DDBJ whole genome shotgun (WGS) entry which is preliminary data.</text>
</comment>
<accession>A0A328U7J3</accession>
<dbReference type="PROSITE" id="PS51819">
    <property type="entry name" value="VOC"/>
    <property type="match status" value="1"/>
</dbReference>
<evidence type="ECO:0000259" key="1">
    <source>
        <dbReference type="PROSITE" id="PS51819"/>
    </source>
</evidence>
<proteinExistence type="predicted"/>
<keyword evidence="3" id="KW-1185">Reference proteome</keyword>
<dbReference type="PANTHER" id="PTHR36437:SF2">
    <property type="entry name" value="GLYOXALASE_BLEOMYCIN RESISTANCE PROTEIN_DIOXYGENASE"/>
    <property type="match status" value="1"/>
</dbReference>
<evidence type="ECO:0000313" key="3">
    <source>
        <dbReference type="Proteomes" id="UP000249260"/>
    </source>
</evidence>
<dbReference type="Pfam" id="PF00903">
    <property type="entry name" value="Glyoxalase"/>
    <property type="match status" value="1"/>
</dbReference>
<sequence>MITKIATAAVYVEDQQKAKQFWTEKVGFDLVRETPMGPGAAWLEVAPKGAESALVIYPKAMMKNWSELKPSIVFECTDIEATYEKMTANGVKFEGPLQKMQWGTFATFYDEDGNQFLMKG</sequence>
<dbReference type="SUPFAM" id="SSF54593">
    <property type="entry name" value="Glyoxalase/Bleomycin resistance protein/Dihydroxybiphenyl dioxygenase"/>
    <property type="match status" value="1"/>
</dbReference>
<dbReference type="InterPro" id="IPR029068">
    <property type="entry name" value="Glyas_Bleomycin-R_OHBP_Dase"/>
</dbReference>
<dbReference type="OrthoDB" id="9803079at2"/>
<protein>
    <submittedName>
        <fullName evidence="2">VOC family protein</fullName>
    </submittedName>
</protein>
<name>A0A328U7J3_9BACL</name>
<evidence type="ECO:0000313" key="2">
    <source>
        <dbReference type="EMBL" id="RAP76064.1"/>
    </source>
</evidence>